<protein>
    <recommendedName>
        <fullName evidence="7">Protein-L-isoaspartate O-methyltransferase</fullName>
        <ecNumber evidence="7">2.1.1.77</ecNumber>
    </recommendedName>
    <alternativeName>
        <fullName evidence="7">L-isoaspartyl protein carboxyl methyltransferase</fullName>
    </alternativeName>
    <alternativeName>
        <fullName evidence="7">Protein L-isoaspartyl methyltransferase</fullName>
    </alternativeName>
    <alternativeName>
        <fullName evidence="7">Protein-beta-aspartate methyltransferase</fullName>
        <shortName evidence="7">PIMT</shortName>
    </alternativeName>
</protein>
<evidence type="ECO:0000256" key="4">
    <source>
        <dbReference type="ARBA" id="ARBA00022603"/>
    </source>
</evidence>
<keyword evidence="4 7" id="KW-0489">Methyltransferase</keyword>
<reference evidence="8 9" key="1">
    <citation type="submission" date="2019-02" db="EMBL/GenBank/DDBJ databases">
        <title>Deep-cultivation of Planctomycetes and their phenomic and genomic characterization uncovers novel biology.</title>
        <authorList>
            <person name="Wiegand S."/>
            <person name="Jogler M."/>
            <person name="Boedeker C."/>
            <person name="Pinto D."/>
            <person name="Vollmers J."/>
            <person name="Rivas-Marin E."/>
            <person name="Kohn T."/>
            <person name="Peeters S.H."/>
            <person name="Heuer A."/>
            <person name="Rast P."/>
            <person name="Oberbeckmann S."/>
            <person name="Bunk B."/>
            <person name="Jeske O."/>
            <person name="Meyerdierks A."/>
            <person name="Storesund J.E."/>
            <person name="Kallscheuer N."/>
            <person name="Luecker S."/>
            <person name="Lage O.M."/>
            <person name="Pohl T."/>
            <person name="Merkel B.J."/>
            <person name="Hornburger P."/>
            <person name="Mueller R.-W."/>
            <person name="Bruemmer F."/>
            <person name="Labrenz M."/>
            <person name="Spormann A.M."/>
            <person name="Op den Camp H."/>
            <person name="Overmann J."/>
            <person name="Amann R."/>
            <person name="Jetten M.S.M."/>
            <person name="Mascher T."/>
            <person name="Medema M.H."/>
            <person name="Devos D.P."/>
            <person name="Kaster A.-K."/>
            <person name="Ovreas L."/>
            <person name="Rohde M."/>
            <person name="Galperin M.Y."/>
            <person name="Jogler C."/>
        </authorList>
    </citation>
    <scope>NUCLEOTIDE SEQUENCE [LARGE SCALE GENOMIC DNA]</scope>
    <source>
        <strain evidence="8 9">V22</strain>
    </source>
</reference>
<keyword evidence="3 7" id="KW-0963">Cytoplasm</keyword>
<organism evidence="8 9">
    <name type="scientific">Calycomorphotria hydatis</name>
    <dbReference type="NCBI Taxonomy" id="2528027"/>
    <lineage>
        <taxon>Bacteria</taxon>
        <taxon>Pseudomonadati</taxon>
        <taxon>Planctomycetota</taxon>
        <taxon>Planctomycetia</taxon>
        <taxon>Planctomycetales</taxon>
        <taxon>Planctomycetaceae</taxon>
        <taxon>Calycomorphotria</taxon>
    </lineage>
</organism>
<proteinExistence type="inferred from homology"/>
<dbReference type="AlphaFoldDB" id="A0A517T9P6"/>
<dbReference type="GO" id="GO:0030091">
    <property type="term" value="P:protein repair"/>
    <property type="evidence" value="ECO:0007669"/>
    <property type="project" value="UniProtKB-UniRule"/>
</dbReference>
<dbReference type="Pfam" id="PF01135">
    <property type="entry name" value="PCMT"/>
    <property type="match status" value="1"/>
</dbReference>
<evidence type="ECO:0000313" key="9">
    <source>
        <dbReference type="Proteomes" id="UP000319976"/>
    </source>
</evidence>
<evidence type="ECO:0000256" key="3">
    <source>
        <dbReference type="ARBA" id="ARBA00022490"/>
    </source>
</evidence>
<dbReference type="OrthoDB" id="9772751at2"/>
<dbReference type="Gene3D" id="3.40.50.150">
    <property type="entry name" value="Vaccinia Virus protein VP39"/>
    <property type="match status" value="1"/>
</dbReference>
<keyword evidence="6 7" id="KW-0949">S-adenosyl-L-methionine</keyword>
<evidence type="ECO:0000256" key="5">
    <source>
        <dbReference type="ARBA" id="ARBA00022679"/>
    </source>
</evidence>
<comment type="subcellular location">
    <subcellularLocation>
        <location evidence="1 7">Cytoplasm</location>
    </subcellularLocation>
</comment>
<evidence type="ECO:0000313" key="8">
    <source>
        <dbReference type="EMBL" id="QDT65102.1"/>
    </source>
</evidence>
<keyword evidence="9" id="KW-1185">Reference proteome</keyword>
<dbReference type="SUPFAM" id="SSF53335">
    <property type="entry name" value="S-adenosyl-L-methionine-dependent methyltransferases"/>
    <property type="match status" value="1"/>
</dbReference>
<comment type="catalytic activity">
    <reaction evidence="7">
        <text>[protein]-L-isoaspartate + S-adenosyl-L-methionine = [protein]-L-isoaspartate alpha-methyl ester + S-adenosyl-L-homocysteine</text>
        <dbReference type="Rhea" id="RHEA:12705"/>
        <dbReference type="Rhea" id="RHEA-COMP:12143"/>
        <dbReference type="Rhea" id="RHEA-COMP:12144"/>
        <dbReference type="ChEBI" id="CHEBI:57856"/>
        <dbReference type="ChEBI" id="CHEBI:59789"/>
        <dbReference type="ChEBI" id="CHEBI:90596"/>
        <dbReference type="ChEBI" id="CHEBI:90598"/>
        <dbReference type="EC" id="2.1.1.77"/>
    </reaction>
</comment>
<gene>
    <name evidence="8" type="primary">pcm_1</name>
    <name evidence="7" type="synonym">pcm</name>
    <name evidence="8" type="ORF">V22_23480</name>
</gene>
<dbReference type="EMBL" id="CP036316">
    <property type="protein sequence ID" value="QDT65102.1"/>
    <property type="molecule type" value="Genomic_DNA"/>
</dbReference>
<evidence type="ECO:0000256" key="1">
    <source>
        <dbReference type="ARBA" id="ARBA00004496"/>
    </source>
</evidence>
<dbReference type="FunFam" id="3.40.50.150:FF:000010">
    <property type="entry name" value="Protein-L-isoaspartate O-methyltransferase"/>
    <property type="match status" value="1"/>
</dbReference>
<keyword evidence="5 7" id="KW-0808">Transferase</keyword>
<dbReference type="NCBIfam" id="NF001453">
    <property type="entry name" value="PRK00312.1"/>
    <property type="match status" value="1"/>
</dbReference>
<dbReference type="InterPro" id="IPR000682">
    <property type="entry name" value="PCMT"/>
</dbReference>
<dbReference type="HAMAP" id="MF_00090">
    <property type="entry name" value="PIMT"/>
    <property type="match status" value="1"/>
</dbReference>
<dbReference type="NCBIfam" id="TIGR00080">
    <property type="entry name" value="pimt"/>
    <property type="match status" value="1"/>
</dbReference>
<dbReference type="CDD" id="cd02440">
    <property type="entry name" value="AdoMet_MTases"/>
    <property type="match status" value="1"/>
</dbReference>
<dbReference type="EC" id="2.1.1.77" evidence="7"/>
<dbReference type="PANTHER" id="PTHR11579:SF0">
    <property type="entry name" value="PROTEIN-L-ISOASPARTATE(D-ASPARTATE) O-METHYLTRANSFERASE"/>
    <property type="match status" value="1"/>
</dbReference>
<evidence type="ECO:0000256" key="2">
    <source>
        <dbReference type="ARBA" id="ARBA00005369"/>
    </source>
</evidence>
<sequence length="209" mass="22458">MNDDPKTKLIEKLQREGITDSRVLAAIAAVPREQFLTERLISQAYRDIALPIEEGQTISQPFIVALMTQALKLTPESIVLEIGTGSGYQTAVLAQLCRHVYSVERFPALSVTARVRLSGLGIGNVTLIIGDGTLGIPASAPFDGIIVTAGGEVVPQPLLEQLAPGGRMVIPLGDEESQELKLLESTEGGIQESTLCQCRFVKLIGEHGW</sequence>
<dbReference type="InterPro" id="IPR029063">
    <property type="entry name" value="SAM-dependent_MTases_sf"/>
</dbReference>
<name>A0A517T9P6_9PLAN</name>
<dbReference type="Proteomes" id="UP000319976">
    <property type="component" value="Chromosome"/>
</dbReference>
<dbReference type="GO" id="GO:0005737">
    <property type="term" value="C:cytoplasm"/>
    <property type="evidence" value="ECO:0007669"/>
    <property type="project" value="UniProtKB-SubCell"/>
</dbReference>
<evidence type="ECO:0000256" key="7">
    <source>
        <dbReference type="HAMAP-Rule" id="MF_00090"/>
    </source>
</evidence>
<comment type="similarity">
    <text evidence="2 7">Belongs to the methyltransferase superfamily. L-isoaspartyl/D-aspartyl protein methyltransferase family.</text>
</comment>
<dbReference type="GO" id="GO:0004719">
    <property type="term" value="F:protein-L-isoaspartate (D-aspartate) O-methyltransferase activity"/>
    <property type="evidence" value="ECO:0007669"/>
    <property type="project" value="UniProtKB-UniRule"/>
</dbReference>
<feature type="active site" evidence="7">
    <location>
        <position position="59"/>
    </location>
</feature>
<comment type="function">
    <text evidence="7">Catalyzes the methyl esterification of L-isoaspartyl residues in peptides and proteins that result from spontaneous decomposition of normal L-aspartyl and L-asparaginyl residues. It plays a role in the repair and/or degradation of damaged proteins.</text>
</comment>
<evidence type="ECO:0000256" key="6">
    <source>
        <dbReference type="ARBA" id="ARBA00022691"/>
    </source>
</evidence>
<dbReference type="PANTHER" id="PTHR11579">
    <property type="entry name" value="PROTEIN-L-ISOASPARTATE O-METHYLTRANSFERASE"/>
    <property type="match status" value="1"/>
</dbReference>
<dbReference type="KEGG" id="chya:V22_23480"/>
<dbReference type="GO" id="GO:0032259">
    <property type="term" value="P:methylation"/>
    <property type="evidence" value="ECO:0007669"/>
    <property type="project" value="UniProtKB-KW"/>
</dbReference>
<accession>A0A517T9P6</accession>